<keyword evidence="6" id="KW-0456">Lyase</keyword>
<keyword evidence="2 7" id="KW-0812">Transmembrane</keyword>
<evidence type="ECO:0000256" key="1">
    <source>
        <dbReference type="ARBA" id="ARBA00004370"/>
    </source>
</evidence>
<feature type="transmembrane region" description="Helical" evidence="7">
    <location>
        <begin position="439"/>
        <end position="461"/>
    </location>
</feature>
<dbReference type="Gene3D" id="3.30.70.1230">
    <property type="entry name" value="Nucleotide cyclase"/>
    <property type="match status" value="1"/>
</dbReference>
<organism evidence="9 10">
    <name type="scientific">Mya arenaria</name>
    <name type="common">Soft-shell clam</name>
    <dbReference type="NCBI Taxonomy" id="6604"/>
    <lineage>
        <taxon>Eukaryota</taxon>
        <taxon>Metazoa</taxon>
        <taxon>Spiralia</taxon>
        <taxon>Lophotrochozoa</taxon>
        <taxon>Mollusca</taxon>
        <taxon>Bivalvia</taxon>
        <taxon>Autobranchia</taxon>
        <taxon>Heteroconchia</taxon>
        <taxon>Euheterodonta</taxon>
        <taxon>Imparidentia</taxon>
        <taxon>Neoheterodontei</taxon>
        <taxon>Myida</taxon>
        <taxon>Myoidea</taxon>
        <taxon>Myidae</taxon>
        <taxon>Mya</taxon>
    </lineage>
</organism>
<keyword evidence="3" id="KW-0547">Nucleotide-binding</keyword>
<comment type="subcellular location">
    <subcellularLocation>
        <location evidence="1">Membrane</location>
    </subcellularLocation>
</comment>
<dbReference type="Proteomes" id="UP001164746">
    <property type="component" value="Chromosome 11"/>
</dbReference>
<evidence type="ECO:0000256" key="3">
    <source>
        <dbReference type="ARBA" id="ARBA00022741"/>
    </source>
</evidence>
<sequence length="717" mass="80915">MIRSAKIGTEGLCPRAANSIRSLAESVRRHGSMWRIILLSVIPGFILIIQNGIYLHRRTQFSKSVPVSMQRPIAAPLAIPLVFSVYTVGRSFNIHFTSVTLRLLLWISLLVATPVCPPNDSSVHNVRVLKKHPKMDICASGKRVVFKTFVTSVSSAWSEESDRLALLQSRFTMKSSVQYSLELGRVIHQLQQETGEVALYISSLHDPSLRLRLNTAFRDTDKAIGQLSMWTLTRQSLPWTKNTTDKRFESKTFFQENLHAFRERLENITSLEEVVKHYTSGSDVLVTWMIGAVQQEMASSIWSEMVAFHMLINGKSYLGLERDIGAYFFSQGMLNSHQRLWYKGSYDLAKEFGRKFRGYSARANDMYLAVVDADLEAQVEVLRKQVIRNYTEDFSTDVALVWMDNMTAYIDLFDTLVFQMASFIEQETVTEIVEFQVDVVVDVIILVMTFLVATVVSYIIFRISRYIQNVKDMLQEKTVHLQKEQRRTESLLSQLVPAKIARRMRTTLAEPEMFPHVTVMYTDLCNFDSLLQKKSPSQLLTLMNDVFEIYERRIVKYNVTKVGCTGHVLMAASGLTKLQGARHAVEVARLALDLVQRISQIKIGSGHIDDIQLKVGVSTGSVIGGVINAGLPRYCLFGETVGEAKHMLDTCPPLQIHLTAASYLELSSCKYLVFKEHEDSTAVGAASSTTKTYILCGNLNESLLHFDLDSEPGHSTA</sequence>
<evidence type="ECO:0000256" key="2">
    <source>
        <dbReference type="ARBA" id="ARBA00022692"/>
    </source>
</evidence>
<dbReference type="InterPro" id="IPR013587">
    <property type="entry name" value="Nitrate/nitrite_sensing"/>
</dbReference>
<dbReference type="SMART" id="SM00044">
    <property type="entry name" value="CYCc"/>
    <property type="match status" value="1"/>
</dbReference>
<dbReference type="InterPro" id="IPR029787">
    <property type="entry name" value="Nucleotide_cyclase"/>
</dbReference>
<dbReference type="PROSITE" id="PS50125">
    <property type="entry name" value="GUANYLATE_CYCLASE_2"/>
    <property type="match status" value="1"/>
</dbReference>
<evidence type="ECO:0000313" key="9">
    <source>
        <dbReference type="EMBL" id="WAR18751.1"/>
    </source>
</evidence>
<dbReference type="Pfam" id="PF00211">
    <property type="entry name" value="Guanylate_cyc"/>
    <property type="match status" value="1"/>
</dbReference>
<reference evidence="9" key="1">
    <citation type="submission" date="2022-11" db="EMBL/GenBank/DDBJ databases">
        <title>Centuries of genome instability and evolution in soft-shell clam transmissible cancer (bioRxiv).</title>
        <authorList>
            <person name="Hart S.F.M."/>
            <person name="Yonemitsu M.A."/>
            <person name="Giersch R.M."/>
            <person name="Beal B.F."/>
            <person name="Arriagada G."/>
            <person name="Davis B.W."/>
            <person name="Ostrander E.A."/>
            <person name="Goff S.P."/>
            <person name="Metzger M.J."/>
        </authorList>
    </citation>
    <scope>NUCLEOTIDE SEQUENCE</scope>
    <source>
        <strain evidence="9">MELC-2E11</strain>
        <tissue evidence="9">Siphon/mantle</tissue>
    </source>
</reference>
<evidence type="ECO:0000313" key="10">
    <source>
        <dbReference type="Proteomes" id="UP001164746"/>
    </source>
</evidence>
<evidence type="ECO:0000256" key="5">
    <source>
        <dbReference type="ARBA" id="ARBA00023136"/>
    </source>
</evidence>
<evidence type="ECO:0000256" key="6">
    <source>
        <dbReference type="ARBA" id="ARBA00023239"/>
    </source>
</evidence>
<evidence type="ECO:0000256" key="4">
    <source>
        <dbReference type="ARBA" id="ARBA00022989"/>
    </source>
</evidence>
<dbReference type="Pfam" id="PF08376">
    <property type="entry name" value="NIT"/>
    <property type="match status" value="1"/>
</dbReference>
<dbReference type="EMBL" id="CP111022">
    <property type="protein sequence ID" value="WAR18751.1"/>
    <property type="molecule type" value="Genomic_DNA"/>
</dbReference>
<dbReference type="PANTHER" id="PTHR11920:SF335">
    <property type="entry name" value="GUANYLATE CYCLASE"/>
    <property type="match status" value="1"/>
</dbReference>
<accession>A0ABY7FCQ6</accession>
<gene>
    <name evidence="9" type="ORF">MAR_000589</name>
</gene>
<dbReference type="InterPro" id="IPR050401">
    <property type="entry name" value="Cyclic_nucleotide_synthase"/>
</dbReference>
<evidence type="ECO:0000259" key="8">
    <source>
        <dbReference type="PROSITE" id="PS50125"/>
    </source>
</evidence>
<feature type="domain" description="Guanylate cyclase" evidence="8">
    <location>
        <begin position="518"/>
        <end position="648"/>
    </location>
</feature>
<dbReference type="InterPro" id="IPR001054">
    <property type="entry name" value="A/G_cyclase"/>
</dbReference>
<feature type="transmembrane region" description="Helical" evidence="7">
    <location>
        <begin position="36"/>
        <end position="53"/>
    </location>
</feature>
<keyword evidence="4 7" id="KW-1133">Transmembrane helix</keyword>
<keyword evidence="5 7" id="KW-0472">Membrane</keyword>
<evidence type="ECO:0000256" key="7">
    <source>
        <dbReference type="SAM" id="Phobius"/>
    </source>
</evidence>
<protein>
    <submittedName>
        <fullName evidence="9">ANPRB-like protein</fullName>
    </submittedName>
</protein>
<dbReference type="CDD" id="cd07302">
    <property type="entry name" value="CHD"/>
    <property type="match status" value="1"/>
</dbReference>
<name>A0ABY7FCQ6_MYAAR</name>
<keyword evidence="10" id="KW-1185">Reference proteome</keyword>
<dbReference type="PANTHER" id="PTHR11920">
    <property type="entry name" value="GUANYLYL CYCLASE"/>
    <property type="match status" value="1"/>
</dbReference>
<dbReference type="Gene3D" id="6.10.250.780">
    <property type="match status" value="1"/>
</dbReference>
<dbReference type="SUPFAM" id="SSF55073">
    <property type="entry name" value="Nucleotide cyclase"/>
    <property type="match status" value="1"/>
</dbReference>
<proteinExistence type="predicted"/>